<keyword evidence="1" id="KW-0812">Transmembrane</keyword>
<sequence length="157" mass="16437">MGERSRSRSSTIARALLVPYLVLLALIVFLPAREAGRVTGIVGWAAELLAGFGVPREPAAVALEFLANVALFVPFGVLLALAWPRLGAWSVIGIGAATATVIELVQLGIPSRVSTVSDVIANTTGTAIGLVLVLAVAAGAVHRHQRVVRSSRRRTIL</sequence>
<name>A0ABY4BYZ4_9MICO</name>
<evidence type="ECO:0000256" key="1">
    <source>
        <dbReference type="SAM" id="Phobius"/>
    </source>
</evidence>
<accession>A0ABY4BYZ4</accession>
<gene>
    <name evidence="3" type="ORF">MTO99_00675</name>
</gene>
<evidence type="ECO:0000259" key="2">
    <source>
        <dbReference type="Pfam" id="PF04892"/>
    </source>
</evidence>
<dbReference type="Pfam" id="PF04892">
    <property type="entry name" value="VanZ"/>
    <property type="match status" value="1"/>
</dbReference>
<dbReference type="Proteomes" id="UP000832097">
    <property type="component" value="Chromosome"/>
</dbReference>
<feature type="transmembrane region" description="Helical" evidence="1">
    <location>
        <begin position="59"/>
        <end position="81"/>
    </location>
</feature>
<keyword evidence="1" id="KW-1133">Transmembrane helix</keyword>
<dbReference type="PANTHER" id="PTHR36834">
    <property type="entry name" value="MEMBRANE PROTEIN-RELATED"/>
    <property type="match status" value="1"/>
</dbReference>
<dbReference type="RefSeq" id="WP_243556087.1">
    <property type="nucleotide sequence ID" value="NZ_CP094528.1"/>
</dbReference>
<evidence type="ECO:0000313" key="4">
    <source>
        <dbReference type="Proteomes" id="UP000832097"/>
    </source>
</evidence>
<dbReference type="InterPro" id="IPR006976">
    <property type="entry name" value="VanZ-like"/>
</dbReference>
<evidence type="ECO:0000313" key="3">
    <source>
        <dbReference type="EMBL" id="UOE44344.1"/>
    </source>
</evidence>
<keyword evidence="4" id="KW-1185">Reference proteome</keyword>
<keyword evidence="1" id="KW-0472">Membrane</keyword>
<dbReference type="PANTHER" id="PTHR36834:SF1">
    <property type="entry name" value="INTEGRAL MEMBRANE PROTEIN"/>
    <property type="match status" value="1"/>
</dbReference>
<protein>
    <submittedName>
        <fullName evidence="3">VanZ family protein</fullName>
    </submittedName>
</protein>
<organism evidence="3 4">
    <name type="scientific">Agromyces larvae</name>
    <dbReference type="NCBI Taxonomy" id="2929802"/>
    <lineage>
        <taxon>Bacteria</taxon>
        <taxon>Bacillati</taxon>
        <taxon>Actinomycetota</taxon>
        <taxon>Actinomycetes</taxon>
        <taxon>Micrococcales</taxon>
        <taxon>Microbacteriaceae</taxon>
        <taxon>Agromyces</taxon>
    </lineage>
</organism>
<reference evidence="3 4" key="1">
    <citation type="submission" date="2022-03" db="EMBL/GenBank/DDBJ databases">
        <title>Mucilaginibacter sp. isolated from the gut of Protaetia brevitarsis seulensis larvae.</title>
        <authorList>
            <person name="Won M."/>
            <person name="Kim S.-J."/>
            <person name="Kwon S.-W."/>
        </authorList>
    </citation>
    <scope>NUCLEOTIDE SEQUENCE [LARGE SCALE GENOMIC DNA]</scope>
    <source>
        <strain evidence="3 4">CFWR-12</strain>
    </source>
</reference>
<dbReference type="EMBL" id="CP094528">
    <property type="protein sequence ID" value="UOE44344.1"/>
    <property type="molecule type" value="Genomic_DNA"/>
</dbReference>
<proteinExistence type="predicted"/>
<dbReference type="InterPro" id="IPR053150">
    <property type="entry name" value="Teicoplanin_resist-assoc"/>
</dbReference>
<feature type="transmembrane region" description="Helical" evidence="1">
    <location>
        <begin position="88"/>
        <end position="107"/>
    </location>
</feature>
<feature type="transmembrane region" description="Helical" evidence="1">
    <location>
        <begin position="119"/>
        <end position="141"/>
    </location>
</feature>
<feature type="domain" description="VanZ-like" evidence="2">
    <location>
        <begin position="20"/>
        <end position="134"/>
    </location>
</feature>